<dbReference type="GO" id="GO:0005777">
    <property type="term" value="C:peroxisome"/>
    <property type="evidence" value="ECO:0007669"/>
    <property type="project" value="InterPro"/>
</dbReference>
<gene>
    <name evidence="2" type="ORF">CONCODRAFT_15874</name>
</gene>
<dbReference type="PRINTS" id="PR00834">
    <property type="entry name" value="PROTEASES2C"/>
</dbReference>
<dbReference type="Pfam" id="PF13365">
    <property type="entry name" value="Trypsin_2"/>
    <property type="match status" value="1"/>
</dbReference>
<dbReference type="InterPro" id="IPR039245">
    <property type="entry name" value="TYSND1/DEG15"/>
</dbReference>
<dbReference type="Proteomes" id="UP000070444">
    <property type="component" value="Unassembled WGS sequence"/>
</dbReference>
<accession>A0A137PCY5</accession>
<reference evidence="2 3" key="1">
    <citation type="journal article" date="2015" name="Genome Biol. Evol.">
        <title>Phylogenomic analyses indicate that early fungi evolved digesting cell walls of algal ancestors of land plants.</title>
        <authorList>
            <person name="Chang Y."/>
            <person name="Wang S."/>
            <person name="Sekimoto S."/>
            <person name="Aerts A.L."/>
            <person name="Choi C."/>
            <person name="Clum A."/>
            <person name="LaButti K.M."/>
            <person name="Lindquist E.A."/>
            <person name="Yee Ngan C."/>
            <person name="Ohm R.A."/>
            <person name="Salamov A.A."/>
            <person name="Grigoriev I.V."/>
            <person name="Spatafora J.W."/>
            <person name="Berbee M.L."/>
        </authorList>
    </citation>
    <scope>NUCLEOTIDE SEQUENCE [LARGE SCALE GENOMIC DNA]</scope>
    <source>
        <strain evidence="2 3">NRRL 28638</strain>
    </source>
</reference>
<organism evidence="2 3">
    <name type="scientific">Conidiobolus coronatus (strain ATCC 28846 / CBS 209.66 / NRRL 28638)</name>
    <name type="common">Delacroixia coronata</name>
    <dbReference type="NCBI Taxonomy" id="796925"/>
    <lineage>
        <taxon>Eukaryota</taxon>
        <taxon>Fungi</taxon>
        <taxon>Fungi incertae sedis</taxon>
        <taxon>Zoopagomycota</taxon>
        <taxon>Entomophthoromycotina</taxon>
        <taxon>Entomophthoromycetes</taxon>
        <taxon>Entomophthorales</taxon>
        <taxon>Ancylistaceae</taxon>
        <taxon>Conidiobolus</taxon>
    </lineage>
</organism>
<name>A0A137PCY5_CONC2</name>
<keyword evidence="2" id="KW-0378">Hydrolase</keyword>
<dbReference type="InterPro" id="IPR043504">
    <property type="entry name" value="Peptidase_S1_PA_chymotrypsin"/>
</dbReference>
<dbReference type="InterPro" id="IPR009003">
    <property type="entry name" value="Peptidase_S1_PA"/>
</dbReference>
<dbReference type="PANTHER" id="PTHR21004:SF0">
    <property type="entry name" value="PEROXISOMAL LEADER PEPTIDE-PROCESSING PROTEASE"/>
    <property type="match status" value="1"/>
</dbReference>
<comment type="similarity">
    <text evidence="1">Belongs to the peptidase S1C family.</text>
</comment>
<keyword evidence="3" id="KW-1185">Reference proteome</keyword>
<proteinExistence type="inferred from homology"/>
<protein>
    <submittedName>
        <fullName evidence="2">Trypsin-like serine protease</fullName>
    </submittedName>
</protein>
<evidence type="ECO:0000313" key="2">
    <source>
        <dbReference type="EMBL" id="KXN72850.1"/>
    </source>
</evidence>
<dbReference type="PANTHER" id="PTHR21004">
    <property type="entry name" value="SERINE PROTEASE-RELATED"/>
    <property type="match status" value="1"/>
</dbReference>
<sequence length="552" mass="62208">MDSKFLPKLISIKLNLPIKSPLNTNPSSNTDNNSKFIENEDSFTWSSTCIQIGEYLITSGILFRPIIDLTKEQIISEGLIDLKLKELPLDINFSLSEFNHSKLVSFDPSNVWVQYLPSVYESITSTLLNNQPLNQWKFGNLLLDDNENIINSSNLDLNLRDFNETLKELELDLIWCSSIILIKLNSSNSASLLEAPNLNIGSSKLTISGFPFGENYANLIPEYRFSTELTCKLSDNLFLLGSPIYPGMEGCPGYLDGKLAGICLPTIRHFKDNQRIYQLFLPLKSINSPQLASLLNINPIKEVSGIKSKLIQCQNNAVAIWLPKLSQYSTGILIANTSYIITNRHTIEPLINSSSKQIKIRLNSKWYSKVKIVWINEYGWDLSILRIDDDDFNSKEFYQWGLNDIEDVDWFKTAVDKTVYSIGYAGLSPQQTPYPLIHQGQVNSIHNHPQFGPIMLITDAKVINGNSGGPMINSEGKLVGVITSNARTNNGMEPKLNFSIPSPVILKLVKKLLNNDLQSTNVLEWDSRCQSVWSLSPINLEHDEDKFIKSKL</sequence>
<dbReference type="InterPro" id="IPR001940">
    <property type="entry name" value="Peptidase_S1C"/>
</dbReference>
<keyword evidence="2" id="KW-0645">Protease</keyword>
<dbReference type="OrthoDB" id="17845at2759"/>
<dbReference type="EMBL" id="KQ964445">
    <property type="protein sequence ID" value="KXN72850.1"/>
    <property type="molecule type" value="Genomic_DNA"/>
</dbReference>
<evidence type="ECO:0000313" key="3">
    <source>
        <dbReference type="Proteomes" id="UP000070444"/>
    </source>
</evidence>
<dbReference type="AlphaFoldDB" id="A0A137PCY5"/>
<dbReference type="GO" id="GO:0016485">
    <property type="term" value="P:protein processing"/>
    <property type="evidence" value="ECO:0007669"/>
    <property type="project" value="InterPro"/>
</dbReference>
<dbReference type="STRING" id="796925.A0A137PCY5"/>
<dbReference type="SUPFAM" id="SSF50494">
    <property type="entry name" value="Trypsin-like serine proteases"/>
    <property type="match status" value="1"/>
</dbReference>
<dbReference type="GO" id="GO:0004252">
    <property type="term" value="F:serine-type endopeptidase activity"/>
    <property type="evidence" value="ECO:0007669"/>
    <property type="project" value="InterPro"/>
</dbReference>
<evidence type="ECO:0000256" key="1">
    <source>
        <dbReference type="ARBA" id="ARBA00010541"/>
    </source>
</evidence>
<dbReference type="Gene3D" id="2.40.10.10">
    <property type="entry name" value="Trypsin-like serine proteases"/>
    <property type="match status" value="2"/>
</dbReference>